<gene>
    <name evidence="9" type="ORF">TBRA_LOCUS4332</name>
</gene>
<dbReference type="EMBL" id="CADCXV010000678">
    <property type="protein sequence ID" value="CAB0032394.1"/>
    <property type="molecule type" value="Genomic_DNA"/>
</dbReference>
<dbReference type="InterPro" id="IPR036412">
    <property type="entry name" value="HAD-like_sf"/>
</dbReference>
<dbReference type="FunFam" id="3.40.50.1000:FF:000055">
    <property type="entry name" value="Haloacid dehalogenase-like hydrolase family protein"/>
    <property type="match status" value="1"/>
</dbReference>
<dbReference type="SUPFAM" id="SSF56784">
    <property type="entry name" value="HAD-like"/>
    <property type="match status" value="1"/>
</dbReference>
<dbReference type="FunFam" id="1.10.150.240:FF:000001">
    <property type="entry name" value="Haloacid dehalogenase-like hydrolase domain"/>
    <property type="match status" value="1"/>
</dbReference>
<dbReference type="NCBIfam" id="TIGR01509">
    <property type="entry name" value="HAD-SF-IA-v3"/>
    <property type="match status" value="1"/>
</dbReference>
<comment type="catalytic activity">
    <reaction evidence="6">
        <text>psi-UMP + H2O = pseudouridine + phosphate</text>
        <dbReference type="Rhea" id="RHEA:10944"/>
        <dbReference type="ChEBI" id="CHEBI:15377"/>
        <dbReference type="ChEBI" id="CHEBI:17802"/>
        <dbReference type="ChEBI" id="CHEBI:43474"/>
        <dbReference type="ChEBI" id="CHEBI:58380"/>
        <dbReference type="EC" id="3.1.3.96"/>
    </reaction>
</comment>
<dbReference type="Gene3D" id="3.40.50.1000">
    <property type="entry name" value="HAD superfamily/HAD-like"/>
    <property type="match status" value="1"/>
</dbReference>
<reference evidence="9 10" key="1">
    <citation type="submission" date="2020-02" db="EMBL/GenBank/DDBJ databases">
        <authorList>
            <person name="Ferguson B K."/>
        </authorList>
    </citation>
    <scope>NUCLEOTIDE SEQUENCE [LARGE SCALE GENOMIC DNA]</scope>
</reference>
<sequence length="232" mass="26456">MASKDALFKPVTHCIFDMDGLLLNTEALYLKVFNDILEPYGKRFTWAHKAETMGFQSAQIVHYLVEKFELPMSDDQMHQLLQKKYSETFPTAQLLPGVERLLRHLKTHRIPIALGTSSSVESYNLKTSHLQEIFDLFDQKVMGSSDPEVKRGKPQPDIFYVVARRFPDNPEPSKCLVFEDSPNGVEAGLNAGMQTVMVPDPELPRNLTDRATLVIDTLENFKPERFGLPKFQ</sequence>
<name>A0A6H5I6S8_9HYME</name>
<dbReference type="Gene3D" id="1.10.150.240">
    <property type="entry name" value="Putative phosphatase, domain 2"/>
    <property type="match status" value="1"/>
</dbReference>
<protein>
    <recommendedName>
        <fullName evidence="7">pseudouridine 5'-phosphatase</fullName>
        <ecNumber evidence="7">3.1.3.96</ecNumber>
    </recommendedName>
    <alternativeName>
        <fullName evidence="8">Pseudouridine-5'-monophosphatase</fullName>
    </alternativeName>
</protein>
<dbReference type="SFLD" id="SFLDG01135">
    <property type="entry name" value="C1.5.6:_HAD__Beta-PGM__Phospha"/>
    <property type="match status" value="1"/>
</dbReference>
<dbReference type="GO" id="GO:1990738">
    <property type="term" value="F:pseudouridine 5'-phosphatase activity"/>
    <property type="evidence" value="ECO:0007669"/>
    <property type="project" value="UniProtKB-EC"/>
</dbReference>
<evidence type="ECO:0000256" key="3">
    <source>
        <dbReference type="ARBA" id="ARBA00022723"/>
    </source>
</evidence>
<keyword evidence="10" id="KW-1185">Reference proteome</keyword>
<dbReference type="GO" id="GO:0046872">
    <property type="term" value="F:metal ion binding"/>
    <property type="evidence" value="ECO:0007669"/>
    <property type="project" value="UniProtKB-KW"/>
</dbReference>
<evidence type="ECO:0000256" key="4">
    <source>
        <dbReference type="ARBA" id="ARBA00022801"/>
    </source>
</evidence>
<keyword evidence="4" id="KW-0378">Hydrolase</keyword>
<keyword evidence="5" id="KW-0460">Magnesium</keyword>
<evidence type="ECO:0000313" key="9">
    <source>
        <dbReference type="EMBL" id="CAB0032394.1"/>
    </source>
</evidence>
<evidence type="ECO:0000313" key="10">
    <source>
        <dbReference type="Proteomes" id="UP000479190"/>
    </source>
</evidence>
<dbReference type="InterPro" id="IPR023198">
    <property type="entry name" value="PGP-like_dom2"/>
</dbReference>
<evidence type="ECO:0000256" key="6">
    <source>
        <dbReference type="ARBA" id="ARBA00052504"/>
    </source>
</evidence>
<comment type="similarity">
    <text evidence="2">Belongs to the HAD-like hydrolase superfamily. CbbY/CbbZ/Gph/YieH family.</text>
</comment>
<dbReference type="InterPro" id="IPR023214">
    <property type="entry name" value="HAD_sf"/>
</dbReference>
<dbReference type="InterPro" id="IPR041492">
    <property type="entry name" value="HAD_2"/>
</dbReference>
<evidence type="ECO:0000256" key="5">
    <source>
        <dbReference type="ARBA" id="ARBA00022842"/>
    </source>
</evidence>
<evidence type="ECO:0000256" key="8">
    <source>
        <dbReference type="ARBA" id="ARBA00083904"/>
    </source>
</evidence>
<dbReference type="SFLD" id="SFLDG01129">
    <property type="entry name" value="C1.5:_HAD__Beta-PGM__Phosphata"/>
    <property type="match status" value="1"/>
</dbReference>
<evidence type="ECO:0000256" key="2">
    <source>
        <dbReference type="ARBA" id="ARBA00006171"/>
    </source>
</evidence>
<dbReference type="InterPro" id="IPR006439">
    <property type="entry name" value="HAD-SF_hydro_IA"/>
</dbReference>
<accession>A0A6H5I6S8</accession>
<evidence type="ECO:0000256" key="7">
    <source>
        <dbReference type="ARBA" id="ARBA00066578"/>
    </source>
</evidence>
<proteinExistence type="inferred from homology"/>
<organism evidence="9 10">
    <name type="scientific">Trichogramma brassicae</name>
    <dbReference type="NCBI Taxonomy" id="86971"/>
    <lineage>
        <taxon>Eukaryota</taxon>
        <taxon>Metazoa</taxon>
        <taxon>Ecdysozoa</taxon>
        <taxon>Arthropoda</taxon>
        <taxon>Hexapoda</taxon>
        <taxon>Insecta</taxon>
        <taxon>Pterygota</taxon>
        <taxon>Neoptera</taxon>
        <taxon>Endopterygota</taxon>
        <taxon>Hymenoptera</taxon>
        <taxon>Apocrita</taxon>
        <taxon>Proctotrupomorpha</taxon>
        <taxon>Chalcidoidea</taxon>
        <taxon>Trichogrammatidae</taxon>
        <taxon>Trichogramma</taxon>
    </lineage>
</organism>
<dbReference type="PANTHER" id="PTHR18901">
    <property type="entry name" value="2-DEOXYGLUCOSE-6-PHOSPHATE PHOSPHATASE 2"/>
    <property type="match status" value="1"/>
</dbReference>
<dbReference type="SFLD" id="SFLDS00003">
    <property type="entry name" value="Haloacid_Dehalogenase"/>
    <property type="match status" value="1"/>
</dbReference>
<evidence type="ECO:0000256" key="1">
    <source>
        <dbReference type="ARBA" id="ARBA00001946"/>
    </source>
</evidence>
<keyword evidence="3" id="KW-0479">Metal-binding</keyword>
<dbReference type="EC" id="3.1.3.96" evidence="7"/>
<dbReference type="Pfam" id="PF13419">
    <property type="entry name" value="HAD_2"/>
    <property type="match status" value="1"/>
</dbReference>
<dbReference type="PANTHER" id="PTHR18901:SF38">
    <property type="entry name" value="PSEUDOURIDINE-5'-PHOSPHATASE"/>
    <property type="match status" value="1"/>
</dbReference>
<dbReference type="Proteomes" id="UP000479190">
    <property type="component" value="Unassembled WGS sequence"/>
</dbReference>
<dbReference type="AlphaFoldDB" id="A0A6H5I6S8"/>
<comment type="cofactor">
    <cofactor evidence="1">
        <name>Mg(2+)</name>
        <dbReference type="ChEBI" id="CHEBI:18420"/>
    </cofactor>
</comment>
<dbReference type="OrthoDB" id="40579at2759"/>